<dbReference type="EMBL" id="CP137852">
    <property type="protein sequence ID" value="WPB83815.1"/>
    <property type="molecule type" value="Genomic_DNA"/>
</dbReference>
<reference evidence="1 2" key="1">
    <citation type="submission" date="2023-11" db="EMBL/GenBank/DDBJ databases">
        <title>Arctic aerobic anoxygenic photoheterotroph Sediminicoccus rosea KRV36 adapts its photosynthesis to long days of polar summer.</title>
        <authorList>
            <person name="Tomasch J."/>
            <person name="Kopejtka K."/>
            <person name="Bily T."/>
            <person name="Gardiner A.T."/>
            <person name="Gardian Z."/>
            <person name="Shivaramu S."/>
            <person name="Koblizek M."/>
            <person name="Engelhardt F."/>
            <person name="Kaftan D."/>
        </authorList>
    </citation>
    <scope>NUCLEOTIDE SEQUENCE [LARGE SCALE GENOMIC DNA]</scope>
    <source>
        <strain evidence="1 2">R-30</strain>
    </source>
</reference>
<sequence>MMNAQSLLERFLGNNAAAPAPQPPASPWVNPAARGASDIAGAARQALDAAGGLGGLAASGAAGGLLGLLVGGKKKKKGGGLGGVLSHGGAAMLGALASQAYQSWQKGQSPAQTPVASPQQITTVAPQFLPAAAPATDGAPFELALIRAMIAAAKADGHVDSEEQRRIFEKVGAFGLDAESKAFVFDALAAPLGVSDIAALACTPEQAAELYLASRLAMEPDGPAELAYLDALAHRLKLPAELVSHLNHQADAA</sequence>
<dbReference type="InterPro" id="IPR029024">
    <property type="entry name" value="TerB-like"/>
</dbReference>
<proteinExistence type="predicted"/>
<name>A0ABZ0PF62_9PROT</name>
<accession>A0ABZ0PF62</accession>
<evidence type="ECO:0000313" key="2">
    <source>
        <dbReference type="Proteomes" id="UP001305521"/>
    </source>
</evidence>
<keyword evidence="2" id="KW-1185">Reference proteome</keyword>
<organism evidence="1 2">
    <name type="scientific">Sediminicoccus rosea</name>
    <dbReference type="NCBI Taxonomy" id="1225128"/>
    <lineage>
        <taxon>Bacteria</taxon>
        <taxon>Pseudomonadati</taxon>
        <taxon>Pseudomonadota</taxon>
        <taxon>Alphaproteobacteria</taxon>
        <taxon>Acetobacterales</taxon>
        <taxon>Roseomonadaceae</taxon>
        <taxon>Sediminicoccus</taxon>
    </lineage>
</organism>
<dbReference type="Proteomes" id="UP001305521">
    <property type="component" value="Chromosome"/>
</dbReference>
<dbReference type="Gene3D" id="1.10.3680.10">
    <property type="entry name" value="TerB-like"/>
    <property type="match status" value="1"/>
</dbReference>
<dbReference type="SUPFAM" id="SSF158682">
    <property type="entry name" value="TerB-like"/>
    <property type="match status" value="1"/>
</dbReference>
<evidence type="ECO:0000313" key="1">
    <source>
        <dbReference type="EMBL" id="WPB83815.1"/>
    </source>
</evidence>
<gene>
    <name evidence="1" type="ORF">R9Z33_17075</name>
</gene>
<protein>
    <submittedName>
        <fullName evidence="1">Tellurite resistance TerB family protein</fullName>
    </submittedName>
</protein>
<dbReference type="CDD" id="cd07178">
    <property type="entry name" value="terB_like_YebE"/>
    <property type="match status" value="1"/>
</dbReference>
<dbReference type="Pfam" id="PF04391">
    <property type="entry name" value="DUF533"/>
    <property type="match status" value="1"/>
</dbReference>
<dbReference type="RefSeq" id="WP_318647772.1">
    <property type="nucleotide sequence ID" value="NZ_CP137852.1"/>
</dbReference>
<dbReference type="InterPro" id="IPR007486">
    <property type="entry name" value="YebE"/>
</dbReference>